<accession>A0AA88MYY1</accession>
<feature type="signal peptide" evidence="7">
    <location>
        <begin position="1"/>
        <end position="22"/>
    </location>
</feature>
<dbReference type="SUPFAM" id="SSF57362">
    <property type="entry name" value="BPTI-like"/>
    <property type="match status" value="2"/>
</dbReference>
<keyword evidence="6" id="KW-0812">Transmembrane</keyword>
<dbReference type="PANTHER" id="PTHR10083">
    <property type="entry name" value="KUNITZ-TYPE PROTEASE INHIBITOR-RELATED"/>
    <property type="match status" value="1"/>
</dbReference>
<dbReference type="GO" id="GO:0005615">
    <property type="term" value="C:extracellular space"/>
    <property type="evidence" value="ECO:0007669"/>
    <property type="project" value="TreeGrafter"/>
</dbReference>
<dbReference type="InterPro" id="IPR020901">
    <property type="entry name" value="Prtase_inh_Kunz-CS"/>
</dbReference>
<dbReference type="InterPro" id="IPR002223">
    <property type="entry name" value="Kunitz_BPTI"/>
</dbReference>
<evidence type="ECO:0000256" key="5">
    <source>
        <dbReference type="ARBA" id="ARBA00023157"/>
    </source>
</evidence>
<keyword evidence="7" id="KW-0732">Signal</keyword>
<keyword evidence="3" id="KW-0964">Secreted</keyword>
<comment type="caution">
    <text evidence="9">The sequence shown here is derived from an EMBL/GenBank/DDBJ whole genome shotgun (WGS) entry which is preliminary data.</text>
</comment>
<dbReference type="Proteomes" id="UP001187415">
    <property type="component" value="Unassembled WGS sequence"/>
</dbReference>
<dbReference type="CDD" id="cd00109">
    <property type="entry name" value="Kunitz-type"/>
    <property type="match status" value="2"/>
</dbReference>
<evidence type="ECO:0000313" key="9">
    <source>
        <dbReference type="EMBL" id="KAK2846501.1"/>
    </source>
</evidence>
<dbReference type="InterPro" id="IPR036880">
    <property type="entry name" value="Kunitz_BPTI_sf"/>
</dbReference>
<name>A0AA88MYY1_CHASR</name>
<evidence type="ECO:0000256" key="3">
    <source>
        <dbReference type="ARBA" id="ARBA00022525"/>
    </source>
</evidence>
<evidence type="ECO:0000313" key="10">
    <source>
        <dbReference type="Proteomes" id="UP001187415"/>
    </source>
</evidence>
<reference evidence="9" key="1">
    <citation type="submission" date="2023-07" db="EMBL/GenBank/DDBJ databases">
        <title>Chromosome-level Genome Assembly of Striped Snakehead (Channa striata).</title>
        <authorList>
            <person name="Liu H."/>
        </authorList>
    </citation>
    <scope>NUCLEOTIDE SEQUENCE</scope>
    <source>
        <strain evidence="9">Gz</strain>
        <tissue evidence="9">Muscle</tissue>
    </source>
</reference>
<feature type="chain" id="PRO_5041661675" description="BPTI/Kunitz inhibitor domain-containing protein" evidence="7">
    <location>
        <begin position="23"/>
        <end position="324"/>
    </location>
</feature>
<organism evidence="9 10">
    <name type="scientific">Channa striata</name>
    <name type="common">Snakehead murrel</name>
    <name type="synonym">Ophicephalus striatus</name>
    <dbReference type="NCBI Taxonomy" id="64152"/>
    <lineage>
        <taxon>Eukaryota</taxon>
        <taxon>Metazoa</taxon>
        <taxon>Chordata</taxon>
        <taxon>Craniata</taxon>
        <taxon>Vertebrata</taxon>
        <taxon>Euteleostomi</taxon>
        <taxon>Actinopterygii</taxon>
        <taxon>Neopterygii</taxon>
        <taxon>Teleostei</taxon>
        <taxon>Neoteleostei</taxon>
        <taxon>Acanthomorphata</taxon>
        <taxon>Anabantaria</taxon>
        <taxon>Anabantiformes</taxon>
        <taxon>Channoidei</taxon>
        <taxon>Channidae</taxon>
        <taxon>Channa</taxon>
    </lineage>
</organism>
<keyword evidence="10" id="KW-1185">Reference proteome</keyword>
<feature type="domain" description="BPTI/Kunitz inhibitor" evidence="8">
    <location>
        <begin position="184"/>
        <end position="234"/>
    </location>
</feature>
<comment type="subcellular location">
    <subcellularLocation>
        <location evidence="1">Secreted</location>
    </subcellularLocation>
</comment>
<feature type="transmembrane region" description="Helical" evidence="6">
    <location>
        <begin position="272"/>
        <end position="291"/>
    </location>
</feature>
<keyword evidence="6" id="KW-1133">Transmembrane helix</keyword>
<proteinExistence type="inferred from homology"/>
<evidence type="ECO:0000259" key="8">
    <source>
        <dbReference type="PROSITE" id="PS50279"/>
    </source>
</evidence>
<keyword evidence="5" id="KW-1015">Disulfide bond</keyword>
<comment type="similarity">
    <text evidence="2">Belongs to the venom Kunitz-type family.</text>
</comment>
<dbReference type="PANTHER" id="PTHR10083:SF217">
    <property type="entry name" value="BOOPHILIN-H2"/>
    <property type="match status" value="1"/>
</dbReference>
<dbReference type="SMART" id="SM00131">
    <property type="entry name" value="KU"/>
    <property type="match status" value="2"/>
</dbReference>
<dbReference type="InterPro" id="IPR050098">
    <property type="entry name" value="TFPI/VKTCI-like"/>
</dbReference>
<keyword evidence="4" id="KW-0800">Toxin</keyword>
<dbReference type="AlphaFoldDB" id="A0AA88MYY1"/>
<feature type="domain" description="BPTI/Kunitz inhibitor" evidence="8">
    <location>
        <begin position="129"/>
        <end position="178"/>
    </location>
</feature>
<evidence type="ECO:0000256" key="7">
    <source>
        <dbReference type="SAM" id="SignalP"/>
    </source>
</evidence>
<dbReference type="PROSITE" id="PS00280">
    <property type="entry name" value="BPTI_KUNITZ_1"/>
    <property type="match status" value="1"/>
</dbReference>
<dbReference type="Gene3D" id="4.10.410.10">
    <property type="entry name" value="Pancreatic trypsin inhibitor Kunitz domain"/>
    <property type="match status" value="2"/>
</dbReference>
<evidence type="ECO:0000256" key="2">
    <source>
        <dbReference type="ARBA" id="ARBA00008415"/>
    </source>
</evidence>
<evidence type="ECO:0000256" key="6">
    <source>
        <dbReference type="SAM" id="Phobius"/>
    </source>
</evidence>
<evidence type="ECO:0000256" key="1">
    <source>
        <dbReference type="ARBA" id="ARBA00004613"/>
    </source>
</evidence>
<keyword evidence="6" id="KW-0472">Membrane</keyword>
<evidence type="ECO:0000256" key="4">
    <source>
        <dbReference type="ARBA" id="ARBA00022656"/>
    </source>
</evidence>
<dbReference type="EMBL" id="JAUPFM010000007">
    <property type="protein sequence ID" value="KAK2846501.1"/>
    <property type="molecule type" value="Genomic_DNA"/>
</dbReference>
<gene>
    <name evidence="9" type="ORF">Q5P01_009500</name>
</gene>
<dbReference type="Pfam" id="PF00014">
    <property type="entry name" value="Kunitz_BPTI"/>
    <property type="match status" value="2"/>
</dbReference>
<protein>
    <recommendedName>
        <fullName evidence="8">BPTI/Kunitz inhibitor domain-containing protein</fullName>
    </recommendedName>
</protein>
<dbReference type="GO" id="GO:0004867">
    <property type="term" value="F:serine-type endopeptidase inhibitor activity"/>
    <property type="evidence" value="ECO:0007669"/>
    <property type="project" value="InterPro"/>
</dbReference>
<sequence>MTKQGSFVIWFCLLGVCFLVRTSQVQVPNPEQCLISGIYSLIQLPEMKDGMSCWNQCMAEPGCHMAVVTRPLSGSSQCLLVNCQNQGSYSLPRDPSTEIMVYPKSSNDDEQREFLRKRASGSANERLRCFDSMNYSSCSSGGPRFFYNGTSFRCERFFSGCGSNKNSFETREGCEALCNEKFRCYRPSRYGGCSARFLKFFYNTTSQRCERFDFSGCGSNGNIFSTAEECERLCADAEGTTPSVRTGTTRPAISPSSVDSGLFTPLSRNTKAILYFVSSLSLLLVAFAVSVQRRRCSRLPPVFSDKRWLLSESDVERKPDRHSK</sequence>
<dbReference type="PROSITE" id="PS50279">
    <property type="entry name" value="BPTI_KUNITZ_2"/>
    <property type="match status" value="2"/>
</dbReference>